<dbReference type="PANTHER" id="PTHR47506:SF6">
    <property type="entry name" value="HTH-TYPE TRANSCRIPTIONAL REPRESSOR NEMR"/>
    <property type="match status" value="1"/>
</dbReference>
<feature type="domain" description="Tetracyclin repressor-like C-terminal" evidence="3">
    <location>
        <begin position="63"/>
        <end position="162"/>
    </location>
</feature>
<dbReference type="Pfam" id="PF16925">
    <property type="entry name" value="TetR_C_13"/>
    <property type="match status" value="1"/>
</dbReference>
<dbReference type="InterPro" id="IPR011075">
    <property type="entry name" value="TetR_C"/>
</dbReference>
<evidence type="ECO:0000259" key="3">
    <source>
        <dbReference type="Pfam" id="PF16925"/>
    </source>
</evidence>
<evidence type="ECO:0000313" key="5">
    <source>
        <dbReference type="Proteomes" id="UP000680866"/>
    </source>
</evidence>
<reference evidence="4" key="1">
    <citation type="submission" date="2020-08" db="EMBL/GenBank/DDBJ databases">
        <title>Whole genome shotgun sequence of Polymorphospora rubra NBRC 101157.</title>
        <authorList>
            <person name="Komaki H."/>
            <person name="Tamura T."/>
        </authorList>
    </citation>
    <scope>NUCLEOTIDE SEQUENCE</scope>
    <source>
        <strain evidence="4">NBRC 101157</strain>
    </source>
</reference>
<dbReference type="SUPFAM" id="SSF46689">
    <property type="entry name" value="Homeodomain-like"/>
    <property type="match status" value="1"/>
</dbReference>
<dbReference type="KEGG" id="pry:Prubr_63580"/>
<dbReference type="Gene3D" id="1.10.10.60">
    <property type="entry name" value="Homeodomain-like"/>
    <property type="match status" value="1"/>
</dbReference>
<evidence type="ECO:0000256" key="1">
    <source>
        <dbReference type="ARBA" id="ARBA00023015"/>
    </source>
</evidence>
<dbReference type="InterPro" id="IPR036271">
    <property type="entry name" value="Tet_transcr_reg_TetR-rel_C_sf"/>
</dbReference>
<dbReference type="PANTHER" id="PTHR47506">
    <property type="entry name" value="TRANSCRIPTIONAL REGULATORY PROTEIN"/>
    <property type="match status" value="1"/>
</dbReference>
<dbReference type="Proteomes" id="UP000680866">
    <property type="component" value="Chromosome"/>
</dbReference>
<dbReference type="AlphaFoldDB" id="A0A810N7V4"/>
<name>A0A810N7V4_9ACTN</name>
<evidence type="ECO:0000256" key="2">
    <source>
        <dbReference type="ARBA" id="ARBA00023163"/>
    </source>
</evidence>
<organism evidence="4 5">
    <name type="scientific">Polymorphospora rubra</name>
    <dbReference type="NCBI Taxonomy" id="338584"/>
    <lineage>
        <taxon>Bacteria</taxon>
        <taxon>Bacillati</taxon>
        <taxon>Actinomycetota</taxon>
        <taxon>Actinomycetes</taxon>
        <taxon>Micromonosporales</taxon>
        <taxon>Micromonosporaceae</taxon>
        <taxon>Polymorphospora</taxon>
    </lineage>
</organism>
<accession>A0A810N7V4</accession>
<dbReference type="EMBL" id="AP023359">
    <property type="protein sequence ID" value="BCJ69337.1"/>
    <property type="molecule type" value="Genomic_DNA"/>
</dbReference>
<protein>
    <submittedName>
        <fullName evidence="4">TetR family transcriptional regulator</fullName>
    </submittedName>
</protein>
<keyword evidence="1" id="KW-0805">Transcription regulation</keyword>
<dbReference type="SUPFAM" id="SSF48498">
    <property type="entry name" value="Tetracyclin repressor-like, C-terminal domain"/>
    <property type="match status" value="1"/>
</dbReference>
<sequence>MTATVSGLDSVTVGGLAASTGLSKSGILTVFGSREAILLAAVAEARQIYIDTVIAPGWGSQPGRDRLHAVVDSWFSCLRRRVFPGGCFITATSSEYGHRDGPVADAIRKLKREWLDLIESELSIAGSADPPGDAFRIDAFLSAANTRFQLFDDETALERGRHLAFEVIDRTS</sequence>
<keyword evidence="2" id="KW-0804">Transcription</keyword>
<dbReference type="InterPro" id="IPR009057">
    <property type="entry name" value="Homeodomain-like_sf"/>
</dbReference>
<gene>
    <name evidence="4" type="ORF">Prubr_63580</name>
</gene>
<proteinExistence type="predicted"/>
<dbReference type="Gene3D" id="1.10.357.10">
    <property type="entry name" value="Tetracycline Repressor, domain 2"/>
    <property type="match status" value="1"/>
</dbReference>
<keyword evidence="5" id="KW-1185">Reference proteome</keyword>
<evidence type="ECO:0000313" key="4">
    <source>
        <dbReference type="EMBL" id="BCJ69337.1"/>
    </source>
</evidence>